<accession>A0A397FUA7</accession>
<dbReference type="VEuPathDB" id="FungiDB:H257_17477"/>
<evidence type="ECO:0000313" key="4">
    <source>
        <dbReference type="Proteomes" id="UP000286510"/>
    </source>
</evidence>
<dbReference type="EMBL" id="QUTE01002499">
    <property type="protein sequence ID" value="RHZ40635.1"/>
    <property type="molecule type" value="Genomic_DNA"/>
</dbReference>
<organism evidence="2 3">
    <name type="scientific">Aphanomyces astaci</name>
    <name type="common">Crayfish plague agent</name>
    <dbReference type="NCBI Taxonomy" id="112090"/>
    <lineage>
        <taxon>Eukaryota</taxon>
        <taxon>Sar</taxon>
        <taxon>Stramenopiles</taxon>
        <taxon>Oomycota</taxon>
        <taxon>Saprolegniomycetes</taxon>
        <taxon>Saprolegniales</taxon>
        <taxon>Verrucalvaceae</taxon>
        <taxon>Aphanomyces</taxon>
    </lineage>
</organism>
<dbReference type="AlphaFoldDB" id="A0A397FUA7"/>
<dbReference type="EMBL" id="QUTF01018182">
    <property type="protein sequence ID" value="RHZ02743.1"/>
    <property type="molecule type" value="Genomic_DNA"/>
</dbReference>
<gene>
    <name evidence="1" type="ORF">DYB26_001724</name>
    <name evidence="2" type="ORF">DYB31_002578</name>
</gene>
<comment type="caution">
    <text evidence="2">The sequence shown here is derived from an EMBL/GenBank/DDBJ whole genome shotgun (WGS) entry which is preliminary data.</text>
</comment>
<proteinExistence type="predicted"/>
<dbReference type="Proteomes" id="UP000286510">
    <property type="component" value="Unassembled WGS sequence"/>
</dbReference>
<dbReference type="Proteomes" id="UP000266196">
    <property type="component" value="Unassembled WGS sequence"/>
</dbReference>
<evidence type="ECO:0000313" key="2">
    <source>
        <dbReference type="EMBL" id="RHZ40635.1"/>
    </source>
</evidence>
<protein>
    <submittedName>
        <fullName evidence="2">Uncharacterized protein</fullName>
    </submittedName>
</protein>
<reference evidence="3 4" key="1">
    <citation type="submission" date="2018-08" db="EMBL/GenBank/DDBJ databases">
        <title>Aphanomyces genome sequencing and annotation.</title>
        <authorList>
            <person name="Minardi D."/>
            <person name="Oidtmann B."/>
            <person name="Van Der Giezen M."/>
            <person name="Studholme D.J."/>
        </authorList>
    </citation>
    <scope>NUCLEOTIDE SEQUENCE [LARGE SCALE GENOMIC DNA]</scope>
    <source>
        <strain evidence="2 3">197901</strain>
        <strain evidence="1 4">FDL457</strain>
    </source>
</reference>
<name>A0A397FUA7_APHAT</name>
<sequence length="151" mass="16391">MGCIESKFKYEERQVNAVAAFVHNAIDGKVALLAKAIRIDRKKVVAVDRFGMTALHWAIPEEAEPDLGQVLQWPALQSVEVMTAVVPFDDTLSRPSTTDQLQLSPSDQLATLSGYALLGAIFTLHDLALARDPSAMAQFDQLVATHCVVGS</sequence>
<evidence type="ECO:0000313" key="1">
    <source>
        <dbReference type="EMBL" id="RHZ02743.1"/>
    </source>
</evidence>
<evidence type="ECO:0000313" key="3">
    <source>
        <dbReference type="Proteomes" id="UP000266196"/>
    </source>
</evidence>